<dbReference type="EMBL" id="JAAWWB010000004">
    <property type="protein sequence ID" value="KAG6784358.1"/>
    <property type="molecule type" value="Genomic_DNA"/>
</dbReference>
<sequence>MSKTGGGFCRKWTMGSNIWWWKLPSYCYWSTCCLCCWNYSHLGYSSIRSSKAHGLLMSIVHEVDLRDGALNMHIASPSFFETGNFMDDLNRWVLSVSMKACFAFNASIQCFLIRPGNNLKDLPQGNRGKLILEAGQSLEKAKKVGTLFVWEGNDGRAAASVASQTQPRLSPTERQSRFCCGKRDTN</sequence>
<name>A0A8X8A7U9_POPTO</name>
<organism evidence="2 3">
    <name type="scientific">Populus tomentosa</name>
    <name type="common">Chinese white poplar</name>
    <dbReference type="NCBI Taxonomy" id="118781"/>
    <lineage>
        <taxon>Eukaryota</taxon>
        <taxon>Viridiplantae</taxon>
        <taxon>Streptophyta</taxon>
        <taxon>Embryophyta</taxon>
        <taxon>Tracheophyta</taxon>
        <taxon>Spermatophyta</taxon>
        <taxon>Magnoliopsida</taxon>
        <taxon>eudicotyledons</taxon>
        <taxon>Gunneridae</taxon>
        <taxon>Pentapetalae</taxon>
        <taxon>rosids</taxon>
        <taxon>fabids</taxon>
        <taxon>Malpighiales</taxon>
        <taxon>Salicaceae</taxon>
        <taxon>Saliceae</taxon>
        <taxon>Populus</taxon>
    </lineage>
</organism>
<evidence type="ECO:0000313" key="2">
    <source>
        <dbReference type="EMBL" id="KAG6784358.1"/>
    </source>
</evidence>
<comment type="caution">
    <text evidence="2">The sequence shown here is derived from an EMBL/GenBank/DDBJ whole genome shotgun (WGS) entry which is preliminary data.</text>
</comment>
<dbReference type="AlphaFoldDB" id="A0A8X8A7U9"/>
<keyword evidence="3" id="KW-1185">Reference proteome</keyword>
<proteinExistence type="predicted"/>
<dbReference type="Proteomes" id="UP000886885">
    <property type="component" value="Chromosome 2D"/>
</dbReference>
<evidence type="ECO:0000313" key="3">
    <source>
        <dbReference type="Proteomes" id="UP000886885"/>
    </source>
</evidence>
<accession>A0A8X8A7U9</accession>
<evidence type="ECO:0000256" key="1">
    <source>
        <dbReference type="SAM" id="MobiDB-lite"/>
    </source>
</evidence>
<gene>
    <name evidence="2" type="ORF">POTOM_010049</name>
</gene>
<reference evidence="2" key="1">
    <citation type="journal article" date="2020" name="bioRxiv">
        <title>Hybrid origin of Populus tomentosa Carr. identified through genome sequencing and phylogenomic analysis.</title>
        <authorList>
            <person name="An X."/>
            <person name="Gao K."/>
            <person name="Chen Z."/>
            <person name="Li J."/>
            <person name="Yang X."/>
            <person name="Yang X."/>
            <person name="Zhou J."/>
            <person name="Guo T."/>
            <person name="Zhao T."/>
            <person name="Huang S."/>
            <person name="Miao D."/>
            <person name="Khan W.U."/>
            <person name="Rao P."/>
            <person name="Ye M."/>
            <person name="Lei B."/>
            <person name="Liao W."/>
            <person name="Wang J."/>
            <person name="Ji L."/>
            <person name="Li Y."/>
            <person name="Guo B."/>
            <person name="Mustafa N.S."/>
            <person name="Li S."/>
            <person name="Yun Q."/>
            <person name="Keller S.R."/>
            <person name="Mao J."/>
            <person name="Zhang R."/>
            <person name="Strauss S.H."/>
        </authorList>
    </citation>
    <scope>NUCLEOTIDE SEQUENCE</scope>
    <source>
        <strain evidence="2">GM15</strain>
        <tissue evidence="2">Leaf</tissue>
    </source>
</reference>
<feature type="region of interest" description="Disordered" evidence="1">
    <location>
        <begin position="160"/>
        <end position="186"/>
    </location>
</feature>
<feature type="compositionally biased region" description="Polar residues" evidence="1">
    <location>
        <begin position="161"/>
        <end position="173"/>
    </location>
</feature>
<protein>
    <submittedName>
        <fullName evidence="2">Uncharacterized protein</fullName>
    </submittedName>
</protein>